<gene>
    <name evidence="4" type="primary">LOC114040625</name>
</gene>
<evidence type="ECO:0000313" key="4">
    <source>
        <dbReference type="Ensembl" id="ENSVURP00010030115.1"/>
    </source>
</evidence>
<dbReference type="Proteomes" id="UP000314987">
    <property type="component" value="Unassembled WGS sequence"/>
</dbReference>
<feature type="domain" description="Golgi associated RAB2 interactor protein-like Rab2B-binding" evidence="2">
    <location>
        <begin position="118"/>
        <end position="182"/>
    </location>
</feature>
<keyword evidence="5" id="KW-1185">Reference proteome</keyword>
<protein>
    <recommendedName>
        <fullName evidence="2">Golgi associated RAB2 interactor protein-like Rab2B-binding domain-containing protein</fullName>
    </recommendedName>
</protein>
<organism evidence="3 5">
    <name type="scientific">Vombatus ursinus</name>
    <name type="common">Common wombat</name>
    <dbReference type="NCBI Taxonomy" id="29139"/>
    <lineage>
        <taxon>Eukaryota</taxon>
        <taxon>Metazoa</taxon>
        <taxon>Chordata</taxon>
        <taxon>Craniata</taxon>
        <taxon>Vertebrata</taxon>
        <taxon>Euteleostomi</taxon>
        <taxon>Mammalia</taxon>
        <taxon>Metatheria</taxon>
        <taxon>Diprotodontia</taxon>
        <taxon>Vombatidae</taxon>
        <taxon>Vombatus</taxon>
    </lineage>
</organism>
<sequence>VSSESMLPYSTAASRCAVGMFNTSMGELQKHLYKGEYCAFKYYAPMFESNFIQISKRGEMIGIHNQACMVTVGIASTSPIMPLPNVMLLARRVAYVEDQPRPEASSRSKMQHPHSSKTLEFTRLLPLEFVKISVHDCKKQQLRLKLASGRSFYLQLCPPSNAMEDIFSYWEKLIYLLRPPAEGYGSTHAIPVGDGVEVPVFIAKEKFPMSRATEGPNLGLHASEGLITLLYSLITYARKWG</sequence>
<accession>A0A4X2M7E0</accession>
<comment type="similarity">
    <text evidence="1">Belongs to the GARIN family.</text>
</comment>
<evidence type="ECO:0000256" key="1">
    <source>
        <dbReference type="ARBA" id="ARBA00038379"/>
    </source>
</evidence>
<dbReference type="InterPro" id="IPR022168">
    <property type="entry name" value="GARIL-like_Rab2B-bd"/>
</dbReference>
<dbReference type="Pfam" id="PF12480">
    <property type="entry name" value="GARIL_Rab2_bd"/>
    <property type="match status" value="1"/>
</dbReference>
<dbReference type="AlphaFoldDB" id="A0A4X2M7E0"/>
<dbReference type="PANTHER" id="PTHR22574">
    <property type="match status" value="1"/>
</dbReference>
<dbReference type="Ensembl" id="ENSVURT00010034281.1">
    <property type="protein sequence ID" value="ENSVURP00010030106.1"/>
    <property type="gene ID" value="ENSVURG00010023028.1"/>
</dbReference>
<evidence type="ECO:0000259" key="2">
    <source>
        <dbReference type="Pfam" id="PF12480"/>
    </source>
</evidence>
<reference evidence="5" key="1">
    <citation type="submission" date="2018-12" db="EMBL/GenBank/DDBJ databases">
        <authorList>
            <person name="Yazar S."/>
        </authorList>
    </citation>
    <scope>NUCLEOTIDE SEQUENCE [LARGE SCALE GENOMIC DNA]</scope>
</reference>
<evidence type="ECO:0000313" key="3">
    <source>
        <dbReference type="Ensembl" id="ENSVURP00010030106.1"/>
    </source>
</evidence>
<dbReference type="PANTHER" id="PTHR22574:SF2">
    <property type="entry name" value="GOLGI-ASSOCIATED RAB2 INTERACTOR PROTEIN 3"/>
    <property type="match status" value="1"/>
</dbReference>
<dbReference type="GO" id="GO:0005634">
    <property type="term" value="C:nucleus"/>
    <property type="evidence" value="ECO:0007669"/>
    <property type="project" value="TreeGrafter"/>
</dbReference>
<evidence type="ECO:0000313" key="5">
    <source>
        <dbReference type="Proteomes" id="UP000314987"/>
    </source>
</evidence>
<dbReference type="Ensembl" id="ENSVURT00010034290.1">
    <property type="protein sequence ID" value="ENSVURP00010030115.1"/>
    <property type="gene ID" value="ENSVURG00010023033.1"/>
</dbReference>
<proteinExistence type="inferred from homology"/>
<dbReference type="GeneTree" id="ENSGT00940000162770"/>
<name>A0A4X2M7E0_VOMUR</name>
<reference evidence="3" key="2">
    <citation type="submission" date="2025-05" db="UniProtKB">
        <authorList>
            <consortium name="Ensembl"/>
        </authorList>
    </citation>
    <scope>IDENTIFICATION</scope>
</reference>